<proteinExistence type="predicted"/>
<name>A0A382U1E9_9ZZZZ</name>
<sequence>MAIPSQGSIPSPIGRLLAWAFVLVLVAAVASQFLSGSDDEVRIPTTTLSPATTTTTMPPAFWMNKYEWALKDHIDALVVLGDCSELHDRYVQATLANVAVTQRYGSGTADLLEYIFLASEAVGCYD</sequence>
<reference evidence="1" key="1">
    <citation type="submission" date="2018-05" db="EMBL/GenBank/DDBJ databases">
        <authorList>
            <person name="Lanie J.A."/>
            <person name="Ng W.-L."/>
            <person name="Kazmierczak K.M."/>
            <person name="Andrzejewski T.M."/>
            <person name="Davidsen T.M."/>
            <person name="Wayne K.J."/>
            <person name="Tettelin H."/>
            <person name="Glass J.I."/>
            <person name="Rusch D."/>
            <person name="Podicherti R."/>
            <person name="Tsui H.-C.T."/>
            <person name="Winkler M.E."/>
        </authorList>
    </citation>
    <scope>NUCLEOTIDE SEQUENCE</scope>
</reference>
<dbReference type="AlphaFoldDB" id="A0A382U1E9"/>
<protein>
    <submittedName>
        <fullName evidence="1">Uncharacterized protein</fullName>
    </submittedName>
</protein>
<gene>
    <name evidence="1" type="ORF">METZ01_LOCUS380636</name>
</gene>
<organism evidence="1">
    <name type="scientific">marine metagenome</name>
    <dbReference type="NCBI Taxonomy" id="408172"/>
    <lineage>
        <taxon>unclassified sequences</taxon>
        <taxon>metagenomes</taxon>
        <taxon>ecological metagenomes</taxon>
    </lineage>
</organism>
<dbReference type="EMBL" id="UINC01140563">
    <property type="protein sequence ID" value="SVD27782.1"/>
    <property type="molecule type" value="Genomic_DNA"/>
</dbReference>
<evidence type="ECO:0000313" key="1">
    <source>
        <dbReference type="EMBL" id="SVD27782.1"/>
    </source>
</evidence>
<accession>A0A382U1E9</accession>